<dbReference type="Proteomes" id="UP000236959">
    <property type="component" value="Unassembled WGS sequence"/>
</dbReference>
<reference evidence="2 3" key="1">
    <citation type="submission" date="2018-01" db="EMBL/GenBank/DDBJ databases">
        <title>Genomic Encyclopedia of Archaeal and Bacterial Type Strains, Phase II (KMG-II): from individual species to whole genera.</title>
        <authorList>
            <person name="Goeker M."/>
        </authorList>
    </citation>
    <scope>NUCLEOTIDE SEQUENCE [LARGE SCALE GENOMIC DNA]</scope>
    <source>
        <strain evidence="2 3">DSM 17023</strain>
    </source>
</reference>
<gene>
    <name evidence="2" type="ORF">CLV41_107100</name>
</gene>
<evidence type="ECO:0000256" key="1">
    <source>
        <dbReference type="SAM" id="SignalP"/>
    </source>
</evidence>
<accession>A0A2S3UQW9</accession>
<dbReference type="AlphaFoldDB" id="A0A2S3UQW9"/>
<feature type="chain" id="PRO_5015782264" evidence="1">
    <location>
        <begin position="22"/>
        <end position="148"/>
    </location>
</feature>
<evidence type="ECO:0000313" key="2">
    <source>
        <dbReference type="EMBL" id="POF30074.1"/>
    </source>
</evidence>
<dbReference type="OrthoDB" id="7678491at2"/>
<protein>
    <submittedName>
        <fullName evidence="2">Uncharacterized protein</fullName>
    </submittedName>
</protein>
<comment type="caution">
    <text evidence="2">The sequence shown here is derived from an EMBL/GenBank/DDBJ whole genome shotgun (WGS) entry which is preliminary data.</text>
</comment>
<dbReference type="EMBL" id="PPCN01000007">
    <property type="protein sequence ID" value="POF30074.1"/>
    <property type="molecule type" value="Genomic_DNA"/>
</dbReference>
<dbReference type="RefSeq" id="WP_103223464.1">
    <property type="nucleotide sequence ID" value="NZ_PPCN01000007.1"/>
</dbReference>
<feature type="signal peptide" evidence="1">
    <location>
        <begin position="1"/>
        <end position="21"/>
    </location>
</feature>
<name>A0A2S3UQW9_9HYPH</name>
<proteinExistence type="predicted"/>
<keyword evidence="1" id="KW-0732">Signal</keyword>
<keyword evidence="3" id="KW-1185">Reference proteome</keyword>
<evidence type="ECO:0000313" key="3">
    <source>
        <dbReference type="Proteomes" id="UP000236959"/>
    </source>
</evidence>
<sequence>MKRLIAFLVFAIATSGSLTGAALGQSDFYIRSHYSNGGFTGSHEILSEPKEGYYEARYCDLTFWVSSSTVAWTEEQAAAGQSLVVEEDNGAISRTSRKIVCDNYKAFATLDDLGLKPAEIDKIRGTGDTLDMKSSRIRTIRDAFKQYK</sequence>
<organism evidence="2 3">
    <name type="scientific">Roseibium marinum</name>
    <dbReference type="NCBI Taxonomy" id="281252"/>
    <lineage>
        <taxon>Bacteria</taxon>
        <taxon>Pseudomonadati</taxon>
        <taxon>Pseudomonadota</taxon>
        <taxon>Alphaproteobacteria</taxon>
        <taxon>Hyphomicrobiales</taxon>
        <taxon>Stappiaceae</taxon>
        <taxon>Roseibium</taxon>
    </lineage>
</organism>